<keyword evidence="1" id="KW-0732">Signal</keyword>
<feature type="signal peptide" evidence="1">
    <location>
        <begin position="1"/>
        <end position="19"/>
    </location>
</feature>
<comment type="caution">
    <text evidence="2">The sequence shown here is derived from an EMBL/GenBank/DDBJ whole genome shotgun (WGS) entry which is preliminary data.</text>
</comment>
<evidence type="ECO:0000313" key="2">
    <source>
        <dbReference type="EMBL" id="OGD71509.1"/>
    </source>
</evidence>
<dbReference type="GO" id="GO:0030246">
    <property type="term" value="F:carbohydrate binding"/>
    <property type="evidence" value="ECO:0007669"/>
    <property type="project" value="InterPro"/>
</dbReference>
<evidence type="ECO:0000313" key="3">
    <source>
        <dbReference type="Proteomes" id="UP000177390"/>
    </source>
</evidence>
<proteinExistence type="predicted"/>
<evidence type="ECO:0000256" key="1">
    <source>
        <dbReference type="SAM" id="SignalP"/>
    </source>
</evidence>
<dbReference type="Proteomes" id="UP000177390">
    <property type="component" value="Unassembled WGS sequence"/>
</dbReference>
<organism evidence="2 3">
    <name type="scientific">Candidatus Collierbacteria bacterium RIFCSPHIGHO2_02_FULL_49_10</name>
    <dbReference type="NCBI Taxonomy" id="1817723"/>
    <lineage>
        <taxon>Bacteria</taxon>
        <taxon>Candidatus Collieribacteriota</taxon>
    </lineage>
</organism>
<dbReference type="EMBL" id="MFAH01000024">
    <property type="protein sequence ID" value="OGD71509.1"/>
    <property type="molecule type" value="Genomic_DNA"/>
</dbReference>
<feature type="chain" id="PRO_5009518379" description="Cohesin domain-containing protein" evidence="1">
    <location>
        <begin position="20"/>
        <end position="293"/>
    </location>
</feature>
<sequence>MGGLAFTILVLLPACPVFAAEIFFEPEKRLGLKNQFMMNVFLNAEEPLNAIEGKIRFPPDLLELKNIEDGNSIINFWIERPVAGEAGKITFSGITPGGYQGERGLVFSLIFLVKQEGMGAFGILDAKVLRNDGKGTEAKLQAFDSQFIISKKPSIIEVPALEIKDAAPPESFVPEVARDPTVFDGRWFLVFATQDKGTGIDRYEVKETRQRTLAIFSKWVSTRSPYVLNDQELQSHVLVKAFDRAGNRRIVALPPANPLPWYRNYENWGIIITGGILTLIASKISWRKRVRNT</sequence>
<dbReference type="InterPro" id="IPR008965">
    <property type="entry name" value="CBM2/CBM3_carb-bd_dom_sf"/>
</dbReference>
<protein>
    <recommendedName>
        <fullName evidence="4">Cohesin domain-containing protein</fullName>
    </recommendedName>
</protein>
<dbReference type="AlphaFoldDB" id="A0A1F5EVT1"/>
<dbReference type="Gene3D" id="2.60.40.680">
    <property type="match status" value="1"/>
</dbReference>
<evidence type="ECO:0008006" key="4">
    <source>
        <dbReference type="Google" id="ProtNLM"/>
    </source>
</evidence>
<accession>A0A1F5EVT1</accession>
<dbReference type="SUPFAM" id="SSF49384">
    <property type="entry name" value="Carbohydrate-binding domain"/>
    <property type="match status" value="1"/>
</dbReference>
<dbReference type="CDD" id="cd08547">
    <property type="entry name" value="Type_II_cohesin"/>
    <property type="match status" value="1"/>
</dbReference>
<reference evidence="2 3" key="1">
    <citation type="journal article" date="2016" name="Nat. Commun.">
        <title>Thousands of microbial genomes shed light on interconnected biogeochemical processes in an aquifer system.</title>
        <authorList>
            <person name="Anantharaman K."/>
            <person name="Brown C.T."/>
            <person name="Hug L.A."/>
            <person name="Sharon I."/>
            <person name="Castelle C.J."/>
            <person name="Probst A.J."/>
            <person name="Thomas B.C."/>
            <person name="Singh A."/>
            <person name="Wilkins M.J."/>
            <person name="Karaoz U."/>
            <person name="Brodie E.L."/>
            <person name="Williams K.H."/>
            <person name="Hubbard S.S."/>
            <person name="Banfield J.F."/>
        </authorList>
    </citation>
    <scope>NUCLEOTIDE SEQUENCE [LARGE SCALE GENOMIC DNA]</scope>
</reference>
<gene>
    <name evidence="2" type="ORF">A3D09_02245</name>
</gene>
<name>A0A1F5EVT1_9BACT</name>